<name>A0A0K8V441_BACLA</name>
<evidence type="ECO:0000256" key="1">
    <source>
        <dbReference type="ARBA" id="ARBA00004123"/>
    </source>
</evidence>
<reference evidence="2" key="1">
    <citation type="submission" date="2015-06" db="EMBL/GenBank/DDBJ databases">
        <authorList>
            <person name="Hoefler B.C."/>
            <person name="Straight P.D."/>
        </authorList>
    </citation>
    <scope>NUCLEOTIDE SEQUENCE</scope>
</reference>
<proteinExistence type="predicted"/>
<evidence type="ECO:0000313" key="2">
    <source>
        <dbReference type="EMBL" id="JAI33692.1"/>
    </source>
</evidence>
<gene>
    <name evidence="2" type="ORF">c0_g1_i1</name>
</gene>
<dbReference type="GO" id="GO:0005634">
    <property type="term" value="C:nucleus"/>
    <property type="evidence" value="ECO:0007669"/>
    <property type="project" value="UniProtKB-SubCell"/>
</dbReference>
<comment type="subcellular location">
    <subcellularLocation>
        <location evidence="1">Nucleus</location>
    </subcellularLocation>
</comment>
<organism evidence="2">
    <name type="scientific">Bactrocera latifrons</name>
    <name type="common">Malaysian fruit fly</name>
    <name type="synonym">Chaetodacus latifrons</name>
    <dbReference type="NCBI Taxonomy" id="174628"/>
    <lineage>
        <taxon>Eukaryota</taxon>
        <taxon>Metazoa</taxon>
        <taxon>Ecdysozoa</taxon>
        <taxon>Arthropoda</taxon>
        <taxon>Hexapoda</taxon>
        <taxon>Insecta</taxon>
        <taxon>Pterygota</taxon>
        <taxon>Neoptera</taxon>
        <taxon>Endopterygota</taxon>
        <taxon>Diptera</taxon>
        <taxon>Brachycera</taxon>
        <taxon>Muscomorpha</taxon>
        <taxon>Tephritoidea</taxon>
        <taxon>Tephritidae</taxon>
        <taxon>Bactrocera</taxon>
        <taxon>Bactrocera</taxon>
    </lineage>
</organism>
<protein>
    <recommendedName>
        <fullName evidence="3">Paired domain-containing protein</fullName>
    </recommendedName>
</protein>
<dbReference type="SUPFAM" id="SSF46689">
    <property type="entry name" value="Homeodomain-like"/>
    <property type="match status" value="1"/>
</dbReference>
<accession>A0A0K8V441</accession>
<dbReference type="EMBL" id="GDHF01018622">
    <property type="protein sequence ID" value="JAI33692.1"/>
    <property type="molecule type" value="Transcribed_RNA"/>
</dbReference>
<dbReference type="Pfam" id="PF13384">
    <property type="entry name" value="HTH_23"/>
    <property type="match status" value="1"/>
</dbReference>
<dbReference type="InterPro" id="IPR009057">
    <property type="entry name" value="Homeodomain-like_sf"/>
</dbReference>
<dbReference type="Gene3D" id="1.10.10.10">
    <property type="entry name" value="Winged helix-like DNA-binding domain superfamily/Winged helix DNA-binding domain"/>
    <property type="match status" value="1"/>
</dbReference>
<dbReference type="OrthoDB" id="4843387at2759"/>
<dbReference type="AlphaFoldDB" id="A0A0K8V441"/>
<sequence length="117" mass="13804">VENTICDLKMCRQRGQISVEFRKLVIKHCNDGKSVREIAEIVDRSRSTVHDIIKRFKTNKQVENKLKATHYKIFSDADKRYLLRKVKDNSFNWGRNLVHLPLEIYSGSQLISCKQHF</sequence>
<dbReference type="InterPro" id="IPR036388">
    <property type="entry name" value="WH-like_DNA-bd_sf"/>
</dbReference>
<evidence type="ECO:0008006" key="3">
    <source>
        <dbReference type="Google" id="ProtNLM"/>
    </source>
</evidence>
<feature type="non-terminal residue" evidence="2">
    <location>
        <position position="1"/>
    </location>
</feature>